<dbReference type="OrthoDB" id="9803968at2"/>
<dbReference type="GO" id="GO:0016020">
    <property type="term" value="C:membrane"/>
    <property type="evidence" value="ECO:0007669"/>
    <property type="project" value="TreeGrafter"/>
</dbReference>
<dbReference type="InterPro" id="IPR000873">
    <property type="entry name" value="AMP-dep_synth/lig_dom"/>
</dbReference>
<reference evidence="5 7" key="2">
    <citation type="submission" date="2018-06" db="EMBL/GenBank/DDBJ databases">
        <authorList>
            <consortium name="Pathogen Informatics"/>
            <person name="Doyle S."/>
        </authorList>
    </citation>
    <scope>NUCLEOTIDE SEQUENCE [LARGE SCALE GENOMIC DNA]</scope>
    <source>
        <strain evidence="5 7">NCTC12858</strain>
    </source>
</reference>
<dbReference type="PANTHER" id="PTHR43272:SF33">
    <property type="entry name" value="AMP-BINDING DOMAIN-CONTAINING PROTEIN-RELATED"/>
    <property type="match status" value="1"/>
</dbReference>
<evidence type="ECO:0000313" key="5">
    <source>
        <dbReference type="EMBL" id="SQH73653.1"/>
    </source>
</evidence>
<dbReference type="RefSeq" id="WP_036888846.1">
    <property type="nucleotide sequence ID" value="NZ_FUXH01000009.1"/>
</dbReference>
<dbReference type="PROSITE" id="PS00455">
    <property type="entry name" value="AMP_BINDING"/>
    <property type="match status" value="1"/>
</dbReference>
<dbReference type="Proteomes" id="UP000030136">
    <property type="component" value="Unassembled WGS sequence"/>
</dbReference>
<dbReference type="PANTHER" id="PTHR43272">
    <property type="entry name" value="LONG-CHAIN-FATTY-ACID--COA LIGASE"/>
    <property type="match status" value="1"/>
</dbReference>
<dbReference type="Gene3D" id="3.40.50.12780">
    <property type="entry name" value="N-terminal domain of ligase-like"/>
    <property type="match status" value="1"/>
</dbReference>
<dbReference type="KEGG" id="pcre:NCTC12858_01517"/>
<dbReference type="Pfam" id="PF00501">
    <property type="entry name" value="AMP-binding"/>
    <property type="match status" value="1"/>
</dbReference>
<keyword evidence="1" id="KW-0547">Nucleotide-binding</keyword>
<dbReference type="SUPFAM" id="SSF56801">
    <property type="entry name" value="Acetyl-CoA synthetase-like"/>
    <property type="match status" value="1"/>
</dbReference>
<keyword evidence="5" id="KW-0436">Ligase</keyword>
<dbReference type="GO" id="GO:0004467">
    <property type="term" value="F:long-chain fatty acid-CoA ligase activity"/>
    <property type="evidence" value="ECO:0007669"/>
    <property type="project" value="UniProtKB-EC"/>
</dbReference>
<sequence length="616" mass="69776">MEIYHLAELPLRLAEKNPTRTALLYHDAESDQWQKVNWQKMSDMTLGVAKALAEVGIEEHARVGIYSQNMRYYLWAELGIFMMRAISVPLYATSSPEQIDFVVRDAGIELLFVGEQFQYNNAFKVQQSGAGIRMIVIFDRNVAKNPADSSSLYFDEFVRRGDSMPNETVAKVRSAQALESDLATIIYTSGTTGNPKGVTIAHSAIMWQVRVHQEIFPTLGHKDTSISFLPLSHIFEKAWTYFCLSIQARVAILSDPKKILTALPQIRPTLMCNVPRFWEKIYQGVNEKIASSPVMMQRIFRHAILIGKRYKLDYTTNLKKKPPVLLSLAYQFYSHTLYKLLRTKVGLQRIRLCPTAGAPLSLEVNRFLQSVGFPIIVGYGLSESCATVSCYPEKGFVLESIGEVIPGMDVKIDPETREILLKGHAVTKGYYNNPKANAEAFTEDGWFRTGDAGRLEGRTLFFEERIKDLYKTANGKYIAPQAIEGLLATHPIVEQVAIIGDCYKFVSALIYPNWDKLREEVRKRGMEVDGKTNAELKEEHEVQRIVMSHIESVQSSLAQFEKVKRITLLEEPFSIERGELTNTLKLKRKVVLEHFAKEIAAMYVDAPIVGPDGRPY</sequence>
<dbReference type="AlphaFoldDB" id="A0A0A2FCG9"/>
<dbReference type="eggNOG" id="COG1022">
    <property type="taxonomic scope" value="Bacteria"/>
</dbReference>
<reference evidence="4 6" key="1">
    <citation type="submission" date="2014-08" db="EMBL/GenBank/DDBJ databases">
        <title>Porphyromonas crevioricanis strain:COT-253_OH1447 Genome sequencing.</title>
        <authorList>
            <person name="Wallis C."/>
            <person name="Deusch O."/>
            <person name="O'Flynn C."/>
            <person name="Davis I."/>
            <person name="Jospin G."/>
            <person name="Darling A.E."/>
            <person name="Coil D.A."/>
            <person name="Alexiev A."/>
            <person name="Horsfall A."/>
            <person name="Kirkwood N."/>
            <person name="Harris S."/>
            <person name="Eisen J.A."/>
        </authorList>
    </citation>
    <scope>NUCLEOTIDE SEQUENCE [LARGE SCALE GENOMIC DNA]</scope>
    <source>
        <strain evidence="6">COT-253 OH1447</strain>
        <strain evidence="4">COT-253_OH1447</strain>
    </source>
</reference>
<dbReference type="EC" id="6.2.1.3" evidence="5"/>
<protein>
    <submittedName>
        <fullName evidence="4">Long-chain fatty acid--CoA ligase</fullName>
    </submittedName>
    <submittedName>
        <fullName evidence="5">Long-chain-fatty-acid--CoA ligase FadD15</fullName>
        <ecNumber evidence="5">6.2.1.3</ecNumber>
    </submittedName>
</protein>
<evidence type="ECO:0000313" key="6">
    <source>
        <dbReference type="Proteomes" id="UP000030136"/>
    </source>
</evidence>
<dbReference type="GO" id="GO:0005524">
    <property type="term" value="F:ATP binding"/>
    <property type="evidence" value="ECO:0007669"/>
    <property type="project" value="UniProtKB-KW"/>
</dbReference>
<dbReference type="InterPro" id="IPR042099">
    <property type="entry name" value="ANL_N_sf"/>
</dbReference>
<feature type="domain" description="AMP-dependent synthetase/ligase" evidence="3">
    <location>
        <begin position="14"/>
        <end position="431"/>
    </location>
</feature>
<keyword evidence="2" id="KW-0067">ATP-binding</keyword>
<accession>A0A0A2FCG9</accession>
<evidence type="ECO:0000313" key="4">
    <source>
        <dbReference type="EMBL" id="KGN93899.1"/>
    </source>
</evidence>
<evidence type="ECO:0000259" key="3">
    <source>
        <dbReference type="Pfam" id="PF00501"/>
    </source>
</evidence>
<dbReference type="EMBL" id="LS483447">
    <property type="protein sequence ID" value="SQH73653.1"/>
    <property type="molecule type" value="Genomic_DNA"/>
</dbReference>
<evidence type="ECO:0000256" key="1">
    <source>
        <dbReference type="ARBA" id="ARBA00022741"/>
    </source>
</evidence>
<proteinExistence type="predicted"/>
<evidence type="ECO:0000313" key="7">
    <source>
        <dbReference type="Proteomes" id="UP000249300"/>
    </source>
</evidence>
<name>A0A0A2FCG9_9PORP</name>
<organism evidence="5 7">
    <name type="scientific">Porphyromonas crevioricanis</name>
    <dbReference type="NCBI Taxonomy" id="393921"/>
    <lineage>
        <taxon>Bacteria</taxon>
        <taxon>Pseudomonadati</taxon>
        <taxon>Bacteroidota</taxon>
        <taxon>Bacteroidia</taxon>
        <taxon>Bacteroidales</taxon>
        <taxon>Porphyromonadaceae</taxon>
        <taxon>Porphyromonas</taxon>
    </lineage>
</organism>
<dbReference type="CDD" id="cd05907">
    <property type="entry name" value="VL_LC_FACS_like"/>
    <property type="match status" value="1"/>
</dbReference>
<keyword evidence="7" id="KW-1185">Reference proteome</keyword>
<gene>
    <name evidence="4" type="ORF">HQ38_07750</name>
    <name evidence="5" type="ORF">NCTC12858_01517</name>
</gene>
<dbReference type="STRING" id="393921.HQ45_08515"/>
<dbReference type="Pfam" id="PF23562">
    <property type="entry name" value="AMP-binding_C_3"/>
    <property type="match status" value="1"/>
</dbReference>
<dbReference type="Proteomes" id="UP000249300">
    <property type="component" value="Chromosome 1"/>
</dbReference>
<dbReference type="EMBL" id="JQJC01000022">
    <property type="protein sequence ID" value="KGN93899.1"/>
    <property type="molecule type" value="Genomic_DNA"/>
</dbReference>
<evidence type="ECO:0000256" key="2">
    <source>
        <dbReference type="ARBA" id="ARBA00022840"/>
    </source>
</evidence>
<dbReference type="InterPro" id="IPR020845">
    <property type="entry name" value="AMP-binding_CS"/>
</dbReference>